<dbReference type="Gene3D" id="3.30.420.40">
    <property type="match status" value="2"/>
</dbReference>
<dbReference type="EMBL" id="JAGFNP010000003">
    <property type="protein sequence ID" value="MBO3732461.1"/>
    <property type="molecule type" value="Genomic_DNA"/>
</dbReference>
<evidence type="ECO:0000313" key="7">
    <source>
        <dbReference type="Proteomes" id="UP000681341"/>
    </source>
</evidence>
<comment type="caution">
    <text evidence="6">The sequence shown here is derived from an EMBL/GenBank/DDBJ whole genome shotgun (WGS) entry which is preliminary data.</text>
</comment>
<evidence type="ECO:0000256" key="2">
    <source>
        <dbReference type="ARBA" id="ARBA00022840"/>
    </source>
</evidence>
<dbReference type="InterPro" id="IPR013126">
    <property type="entry name" value="Hsp_70_fam"/>
</dbReference>
<evidence type="ECO:0000256" key="1">
    <source>
        <dbReference type="ARBA" id="ARBA00022741"/>
    </source>
</evidence>
<dbReference type="Proteomes" id="UP000681341">
    <property type="component" value="Unassembled WGS sequence"/>
</dbReference>
<gene>
    <name evidence="6" type="ORF">J5V16_06475</name>
</gene>
<sequence length="418" mass="43296">MHNVPPAASPVRIDPGAAAASLGSATGGPLASGAAFAVYRLGRSSFHAAVVRRVEGDVVVIAERTEPIGGAEFDGLLLAYLSGRHPDAGVRLWSRIADPAEAADRQLRARLLEKITRAREELSERDFTVITLPEADIKMPLTREEFESRVGELVESTADVMEETLAEAGVHPAELAGLLMAGGAARTPLAATTLRRRFGVEPVLAAPNAKVLLAEAAPVATRELPFVDEQEAPPRRRGQGRAVVLTAALLVVVGAGAAFGSQLGDGDSAGDDVAADESTAAAATSETLADASAEPSETASEEASATPSESPTPDETELGPEDPVEDEAPSESDPTTESAPIGSVPNVVGMSTAEAHRAVEEAGFAGVEQTGEQRGVFDWSHEDCEIIDQSPEPGSTRALSESVSVTFSYSGEASDCDV</sequence>
<organism evidence="6 7">
    <name type="scientific">Glycomyces niveus</name>
    <dbReference type="NCBI Taxonomy" id="2820287"/>
    <lineage>
        <taxon>Bacteria</taxon>
        <taxon>Bacillati</taxon>
        <taxon>Actinomycetota</taxon>
        <taxon>Actinomycetes</taxon>
        <taxon>Glycomycetales</taxon>
        <taxon>Glycomycetaceae</taxon>
        <taxon>Glycomyces</taxon>
    </lineage>
</organism>
<dbReference type="PROSITE" id="PS51178">
    <property type="entry name" value="PASTA"/>
    <property type="match status" value="1"/>
</dbReference>
<dbReference type="Pfam" id="PF03793">
    <property type="entry name" value="PASTA"/>
    <property type="match status" value="1"/>
</dbReference>
<proteinExistence type="predicted"/>
<keyword evidence="1" id="KW-0547">Nucleotide-binding</keyword>
<dbReference type="RefSeq" id="WP_208495267.1">
    <property type="nucleotide sequence ID" value="NZ_JAGFNP010000003.1"/>
</dbReference>
<dbReference type="InterPro" id="IPR005543">
    <property type="entry name" value="PASTA_dom"/>
</dbReference>
<accession>A0ABS3U1V7</accession>
<keyword evidence="7" id="KW-1185">Reference proteome</keyword>
<feature type="compositionally biased region" description="Low complexity" evidence="4">
    <location>
        <begin position="276"/>
        <end position="311"/>
    </location>
</feature>
<dbReference type="InterPro" id="IPR043129">
    <property type="entry name" value="ATPase_NBD"/>
</dbReference>
<evidence type="ECO:0000256" key="4">
    <source>
        <dbReference type="SAM" id="MobiDB-lite"/>
    </source>
</evidence>
<dbReference type="Pfam" id="PF00012">
    <property type="entry name" value="HSP70"/>
    <property type="match status" value="1"/>
</dbReference>
<feature type="region of interest" description="Disordered" evidence="4">
    <location>
        <begin position="266"/>
        <end position="355"/>
    </location>
</feature>
<name>A0ABS3U1V7_9ACTN</name>
<protein>
    <submittedName>
        <fullName evidence="6">Hsp70 family protein</fullName>
    </submittedName>
</protein>
<feature type="domain" description="PASTA" evidence="5">
    <location>
        <begin position="338"/>
        <end position="411"/>
    </location>
</feature>
<dbReference type="PANTHER" id="PTHR45639">
    <property type="entry name" value="HSC70CB, ISOFORM G-RELATED"/>
    <property type="match status" value="1"/>
</dbReference>
<reference evidence="6 7" key="1">
    <citation type="submission" date="2021-03" db="EMBL/GenBank/DDBJ databases">
        <title>Glycomyces sp. nov., a novel actinomycete isolated from soil.</title>
        <authorList>
            <person name="Yang X."/>
            <person name="Xu X."/>
        </authorList>
    </citation>
    <scope>NUCLEOTIDE SEQUENCE [LARGE SCALE GENOMIC DNA]</scope>
    <source>
        <strain evidence="6 7">NEAU-S30</strain>
    </source>
</reference>
<evidence type="ECO:0000256" key="3">
    <source>
        <dbReference type="ARBA" id="ARBA00023186"/>
    </source>
</evidence>
<evidence type="ECO:0000313" key="6">
    <source>
        <dbReference type="EMBL" id="MBO3732461.1"/>
    </source>
</evidence>
<keyword evidence="2" id="KW-0067">ATP-binding</keyword>
<feature type="compositionally biased region" description="Acidic residues" evidence="4">
    <location>
        <begin position="312"/>
        <end position="330"/>
    </location>
</feature>
<dbReference type="CDD" id="cd06577">
    <property type="entry name" value="PASTA_pknB"/>
    <property type="match status" value="1"/>
</dbReference>
<dbReference type="Gene3D" id="3.90.640.10">
    <property type="entry name" value="Actin, Chain A, domain 4"/>
    <property type="match status" value="1"/>
</dbReference>
<dbReference type="Gene3D" id="3.30.10.20">
    <property type="match status" value="1"/>
</dbReference>
<keyword evidence="3" id="KW-0143">Chaperone</keyword>
<dbReference type="SUPFAM" id="SSF53067">
    <property type="entry name" value="Actin-like ATPase domain"/>
    <property type="match status" value="1"/>
</dbReference>
<evidence type="ECO:0000259" key="5">
    <source>
        <dbReference type="PROSITE" id="PS51178"/>
    </source>
</evidence>